<proteinExistence type="predicted"/>
<gene>
    <name evidence="1" type="ORF">OC846_002702</name>
</gene>
<name>A0AAN6JUP0_9BASI</name>
<dbReference type="EMBL" id="JAPDMZ010000056">
    <property type="protein sequence ID" value="KAK0552979.1"/>
    <property type="molecule type" value="Genomic_DNA"/>
</dbReference>
<organism evidence="1 2">
    <name type="scientific">Tilletia horrida</name>
    <dbReference type="NCBI Taxonomy" id="155126"/>
    <lineage>
        <taxon>Eukaryota</taxon>
        <taxon>Fungi</taxon>
        <taxon>Dikarya</taxon>
        <taxon>Basidiomycota</taxon>
        <taxon>Ustilaginomycotina</taxon>
        <taxon>Exobasidiomycetes</taxon>
        <taxon>Tilletiales</taxon>
        <taxon>Tilletiaceae</taxon>
        <taxon>Tilletia</taxon>
    </lineage>
</organism>
<dbReference type="AlphaFoldDB" id="A0AAN6JUP0"/>
<evidence type="ECO:0000313" key="1">
    <source>
        <dbReference type="EMBL" id="KAK0552979.1"/>
    </source>
</evidence>
<comment type="caution">
    <text evidence="1">The sequence shown here is derived from an EMBL/GenBank/DDBJ whole genome shotgun (WGS) entry which is preliminary data.</text>
</comment>
<accession>A0AAN6JUP0</accession>
<keyword evidence="2" id="KW-1185">Reference proteome</keyword>
<reference evidence="1" key="1">
    <citation type="journal article" date="2023" name="PhytoFront">
        <title>Draft Genome Resources of Seven Strains of Tilletia horrida, Causal Agent of Kernel Smut of Rice.</title>
        <authorList>
            <person name="Khanal S."/>
            <person name="Antony Babu S."/>
            <person name="Zhou X.G."/>
        </authorList>
    </citation>
    <scope>NUCLEOTIDE SEQUENCE</scope>
    <source>
        <strain evidence="1">TX6</strain>
    </source>
</reference>
<sequence length="82" mass="9166">MSVSVHLHGTQCQDREELAAHYAHREQGEPDPRGILQQGLQLLDRVLNEHVISVEQQVDLALTLFKATQAALDSNRVVLGDR</sequence>
<evidence type="ECO:0000313" key="2">
    <source>
        <dbReference type="Proteomes" id="UP001176517"/>
    </source>
</evidence>
<protein>
    <submittedName>
        <fullName evidence="1">Uncharacterized protein</fullName>
    </submittedName>
</protein>
<feature type="non-terminal residue" evidence="1">
    <location>
        <position position="82"/>
    </location>
</feature>
<dbReference type="Proteomes" id="UP001176517">
    <property type="component" value="Unassembled WGS sequence"/>
</dbReference>